<gene>
    <name evidence="1" type="ORF">EV187_0050</name>
</gene>
<dbReference type="AlphaFoldDB" id="A0A4Q7MLY8"/>
<sequence length="76" mass="8122">MKLSEFQIAVDEEFGAGYGSVVVNDLVLTGMGGRTAREALAAGVAPRDVWLALCEATDVPPERRHGVGRREPGRRG</sequence>
<name>A0A4Q7MLY8_9MICO</name>
<keyword evidence="2" id="KW-1185">Reference proteome</keyword>
<dbReference type="RefSeq" id="WP_130351052.1">
    <property type="nucleotide sequence ID" value="NZ_SGWY01000001.1"/>
</dbReference>
<evidence type="ECO:0000313" key="1">
    <source>
        <dbReference type="EMBL" id="RZS67629.1"/>
    </source>
</evidence>
<organism evidence="1 2">
    <name type="scientific">Agromyces ramosus</name>
    <dbReference type="NCBI Taxonomy" id="33879"/>
    <lineage>
        <taxon>Bacteria</taxon>
        <taxon>Bacillati</taxon>
        <taxon>Actinomycetota</taxon>
        <taxon>Actinomycetes</taxon>
        <taxon>Micrococcales</taxon>
        <taxon>Microbacteriaceae</taxon>
        <taxon>Agromyces</taxon>
    </lineage>
</organism>
<accession>A0A4Q7MLY8</accession>
<dbReference type="Pfam" id="PF11248">
    <property type="entry name" value="DUF3046"/>
    <property type="match status" value="1"/>
</dbReference>
<evidence type="ECO:0000313" key="2">
    <source>
        <dbReference type="Proteomes" id="UP000293289"/>
    </source>
</evidence>
<reference evidence="1 2" key="1">
    <citation type="submission" date="2019-02" db="EMBL/GenBank/DDBJ databases">
        <title>Genomic Encyclopedia of Type Strains, Phase IV (KMG-IV): sequencing the most valuable type-strain genomes for metagenomic binning, comparative biology and taxonomic classification.</title>
        <authorList>
            <person name="Goeker M."/>
        </authorList>
    </citation>
    <scope>NUCLEOTIDE SEQUENCE [LARGE SCALE GENOMIC DNA]</scope>
    <source>
        <strain evidence="1 2">DSM 43045</strain>
    </source>
</reference>
<dbReference type="Proteomes" id="UP000293289">
    <property type="component" value="Unassembled WGS sequence"/>
</dbReference>
<protein>
    <submittedName>
        <fullName evidence="1">DUF3046 family protein</fullName>
    </submittedName>
</protein>
<dbReference type="InterPro" id="IPR021408">
    <property type="entry name" value="DUF3046"/>
</dbReference>
<dbReference type="EMBL" id="SGWY01000001">
    <property type="protein sequence ID" value="RZS67629.1"/>
    <property type="molecule type" value="Genomic_DNA"/>
</dbReference>
<dbReference type="OrthoDB" id="3215033at2"/>
<comment type="caution">
    <text evidence="1">The sequence shown here is derived from an EMBL/GenBank/DDBJ whole genome shotgun (WGS) entry which is preliminary data.</text>
</comment>
<proteinExistence type="predicted"/>